<evidence type="ECO:0000313" key="1">
    <source>
        <dbReference type="EMBL" id="KPM33353.1"/>
    </source>
</evidence>
<keyword evidence="2" id="KW-1185">Reference proteome</keyword>
<dbReference type="EMBL" id="LDJX01000001">
    <property type="protein sequence ID" value="KPM33353.1"/>
    <property type="molecule type" value="Genomic_DNA"/>
</dbReference>
<sequence length="268" mass="31917">MEKELCQGFYQTHPLWTKEQFGISQFNFPEVHLGNFLPYPIPEKLRLGHQMEYVFEQLLQYSQTWEVLSKNILVDHGKTRLGELDFILKNRRTQAVHHVELTYKFYIVNPNITEPIHRLMGPNRRDMFFSKLDKLRDKQFPLLFSAPVDKMLRQLGISAASVHQNACFKAQLFTPYGEVTPKIRPLNTNCFVGNWLPFDAFKKKEFADAQYYIPFKREWVISPVPNRTYLSHFETLMEINLRMIRENAPMLWMKKPDGSLRKIFVVWW</sequence>
<dbReference type="Proteomes" id="UP000050280">
    <property type="component" value="Unassembled WGS sequence"/>
</dbReference>
<comment type="caution">
    <text evidence="1">The sequence shown here is derived from an EMBL/GenBank/DDBJ whole genome shotgun (WGS) entry which is preliminary data.</text>
</comment>
<dbReference type="RefSeq" id="WP_054557561.1">
    <property type="nucleotide sequence ID" value="NZ_LDJX01000001.1"/>
</dbReference>
<protein>
    <recommendedName>
        <fullName evidence="3">DUF1853 family protein</fullName>
    </recommendedName>
</protein>
<name>A0A0P7A947_9FLAO</name>
<proteinExistence type="predicted"/>
<dbReference type="InterPro" id="IPR015003">
    <property type="entry name" value="DUF1853"/>
</dbReference>
<dbReference type="STRING" id="1300341.I595_256"/>
<dbReference type="OrthoDB" id="1466769at2"/>
<dbReference type="AlphaFoldDB" id="A0A0P7A947"/>
<accession>A0A0P7A947</accession>
<reference evidence="1 2" key="1">
    <citation type="submission" date="2015-09" db="EMBL/GenBank/DDBJ databases">
        <title>Genome sequence of the marine flavobacterium Croceitalea dokdonensis DOKDO 023 that contains proton- and sodium-pumping rhodopsins.</title>
        <authorList>
            <person name="Kwon S.-K."/>
            <person name="Lee H.K."/>
            <person name="Kwak M.-J."/>
            <person name="Kim J.F."/>
        </authorList>
    </citation>
    <scope>NUCLEOTIDE SEQUENCE [LARGE SCALE GENOMIC DNA]</scope>
    <source>
        <strain evidence="1 2">DOKDO 023</strain>
    </source>
</reference>
<organism evidence="1 2">
    <name type="scientific">Croceitalea dokdonensis DOKDO 023</name>
    <dbReference type="NCBI Taxonomy" id="1300341"/>
    <lineage>
        <taxon>Bacteria</taxon>
        <taxon>Pseudomonadati</taxon>
        <taxon>Bacteroidota</taxon>
        <taxon>Flavobacteriia</taxon>
        <taxon>Flavobacteriales</taxon>
        <taxon>Flavobacteriaceae</taxon>
        <taxon>Croceitalea</taxon>
    </lineage>
</organism>
<gene>
    <name evidence="1" type="ORF">I595_256</name>
</gene>
<evidence type="ECO:0000313" key="2">
    <source>
        <dbReference type="Proteomes" id="UP000050280"/>
    </source>
</evidence>
<evidence type="ECO:0008006" key="3">
    <source>
        <dbReference type="Google" id="ProtNLM"/>
    </source>
</evidence>
<dbReference type="Pfam" id="PF08907">
    <property type="entry name" value="DUF1853"/>
    <property type="match status" value="1"/>
</dbReference>